<dbReference type="GO" id="GO:0016020">
    <property type="term" value="C:membrane"/>
    <property type="evidence" value="ECO:0007669"/>
    <property type="project" value="UniProtKB-SubCell"/>
</dbReference>
<keyword evidence="5" id="KW-0408">Iron</keyword>
<keyword evidence="6" id="KW-0812">Transmembrane</keyword>
<dbReference type="SUPFAM" id="SSF55856">
    <property type="entry name" value="Cytochrome b5-like heme/steroid binding domain"/>
    <property type="match status" value="1"/>
</dbReference>
<evidence type="ECO:0000256" key="4">
    <source>
        <dbReference type="ARBA" id="ARBA00022723"/>
    </source>
</evidence>
<dbReference type="Pfam" id="PF00173">
    <property type="entry name" value="Cyt-b5"/>
    <property type="match status" value="1"/>
</dbReference>
<keyword evidence="4" id="KW-0479">Metal-binding</keyword>
<proteinExistence type="predicted"/>
<keyword evidence="6" id="KW-0472">Membrane</keyword>
<feature type="transmembrane region" description="Helical" evidence="6">
    <location>
        <begin position="179"/>
        <end position="200"/>
    </location>
</feature>
<dbReference type="AlphaFoldDB" id="A0A8J8NZF5"/>
<dbReference type="InterPro" id="IPR001199">
    <property type="entry name" value="Cyt_B5-like_heme/steroid-bd"/>
</dbReference>
<evidence type="ECO:0000259" key="7">
    <source>
        <dbReference type="PROSITE" id="PS50255"/>
    </source>
</evidence>
<dbReference type="InterPro" id="IPR036400">
    <property type="entry name" value="Cyt_B5-like_heme/steroid_sf"/>
</dbReference>
<evidence type="ECO:0000313" key="9">
    <source>
        <dbReference type="Proteomes" id="UP000785679"/>
    </source>
</evidence>
<dbReference type="InterPro" id="IPR005018">
    <property type="entry name" value="DOMON_domain"/>
</dbReference>
<dbReference type="SMART" id="SM01117">
    <property type="entry name" value="Cyt-b5"/>
    <property type="match status" value="1"/>
</dbReference>
<dbReference type="InterPro" id="IPR039261">
    <property type="entry name" value="FNR_nucleotide-bd"/>
</dbReference>
<dbReference type="PANTHER" id="PTHR15422">
    <property type="entry name" value="OS05G0565100 PROTEIN"/>
    <property type="match status" value="1"/>
</dbReference>
<dbReference type="PROSITE" id="PS00191">
    <property type="entry name" value="CYTOCHROME_B5_1"/>
    <property type="match status" value="1"/>
</dbReference>
<dbReference type="GO" id="GO:0046872">
    <property type="term" value="F:metal ion binding"/>
    <property type="evidence" value="ECO:0007669"/>
    <property type="project" value="UniProtKB-KW"/>
</dbReference>
<dbReference type="Proteomes" id="UP000785679">
    <property type="component" value="Unassembled WGS sequence"/>
</dbReference>
<keyword evidence="6" id="KW-1133">Transmembrane helix</keyword>
<feature type="transmembrane region" description="Helical" evidence="6">
    <location>
        <begin position="287"/>
        <end position="307"/>
    </location>
</feature>
<evidence type="ECO:0000256" key="1">
    <source>
        <dbReference type="ARBA" id="ARBA00001970"/>
    </source>
</evidence>
<feature type="transmembrane region" description="Helical" evidence="6">
    <location>
        <begin position="212"/>
        <end position="236"/>
    </location>
</feature>
<keyword evidence="3" id="KW-0349">Heme</keyword>
<dbReference type="GO" id="GO:0140575">
    <property type="term" value="F:transmembrane monodehydroascorbate reductase activity"/>
    <property type="evidence" value="ECO:0007669"/>
    <property type="project" value="InterPro"/>
</dbReference>
<dbReference type="OrthoDB" id="298365at2759"/>
<organism evidence="8 9">
    <name type="scientific">Halteria grandinella</name>
    <dbReference type="NCBI Taxonomy" id="5974"/>
    <lineage>
        <taxon>Eukaryota</taxon>
        <taxon>Sar</taxon>
        <taxon>Alveolata</taxon>
        <taxon>Ciliophora</taxon>
        <taxon>Intramacronucleata</taxon>
        <taxon>Spirotrichea</taxon>
        <taxon>Stichotrichia</taxon>
        <taxon>Sporadotrichida</taxon>
        <taxon>Halteriidae</taxon>
        <taxon>Halteria</taxon>
    </lineage>
</organism>
<dbReference type="GO" id="GO:0020037">
    <property type="term" value="F:heme binding"/>
    <property type="evidence" value="ECO:0007669"/>
    <property type="project" value="InterPro"/>
</dbReference>
<evidence type="ECO:0000256" key="2">
    <source>
        <dbReference type="ARBA" id="ARBA00004141"/>
    </source>
</evidence>
<comment type="caution">
    <text evidence="8">The sequence shown here is derived from an EMBL/GenBank/DDBJ whole genome shotgun (WGS) entry which is preliminary data.</text>
</comment>
<accession>A0A8J8NZF5</accession>
<dbReference type="SUPFAM" id="SSF52343">
    <property type="entry name" value="Ferredoxin reductase-like, C-terminal NADP-linked domain"/>
    <property type="match status" value="1"/>
</dbReference>
<sequence>MIRYQLDMPKDSYLGVGYGTSMDKVDMVAFVSSTSNPHVEDLFATSESRPPNDMQQDYIVTQGTSTRGSGRLVFTASRLFNTGDSKDKVISENSMLSMSSVYANEGSVVPHGEVAYFNIEFIPDGKGGYIMKGEDLGVKTKFSLTKLHGWLLWVAWGLFGFLQPVSARYMKRWWRLNMWIHRLGGTFILLSTIAMSIVGISKLDWTLTGQEAHYVIGLIIFFAVTFVAVGGVFARSMTRRLNWSSRKIHKLQGMHKLGGRILIILAQVTILLGVIEYNEKYSTKESPLGIVNIVVYFGLIFVCEFIFRIYQNSEPSLFKAPSSVMTLAEFNERAKKESLVLLDDLVLDVSQYMDNHPGGKFVLEHTIGTDVSKFFYGGYGLDGNAIKGGSKRKNHSNVARAVVNTLAIARFVGSEKPSGSPQELAAPIFHATIKERQNFNSTTQNIIFKIQEQVPKSALNWPARSYSSISMIGKHFLVLDKSHSKVKRHYTIANCMEQSVYKCLLSALAGEVSNDNVTLDQDASFSVTVKNYKMKKGLSIRIAESKEALFQIQGPMGKGLDIQPSGTHIAFTAGTGILVFVDLVAHLIRKNLGQLDKQEASQLSSDFKFILYVSFPKRDEGIAIDLCEGLQKLCNDKTLDNFQFIPRFSNESKQRWDAAFIDKAIDPNHIGKNLKRVWVCGPPVMNEQFDKHLLAIPSRSFHYEIL</sequence>
<keyword evidence="9" id="KW-1185">Reference proteome</keyword>
<dbReference type="Gene3D" id="3.40.50.80">
    <property type="entry name" value="Nucleotide-binding domain of ferredoxin-NADP reductase (FNR) module"/>
    <property type="match status" value="1"/>
</dbReference>
<comment type="subcellular location">
    <subcellularLocation>
        <location evidence="2">Membrane</location>
        <topology evidence="2">Multi-pass membrane protein</topology>
    </subcellularLocation>
</comment>
<feature type="transmembrane region" description="Helical" evidence="6">
    <location>
        <begin position="150"/>
        <end position="167"/>
    </location>
</feature>
<name>A0A8J8NZF5_HALGN</name>
<dbReference type="Gene3D" id="1.20.120.1770">
    <property type="match status" value="1"/>
</dbReference>
<dbReference type="PROSITE" id="PS50255">
    <property type="entry name" value="CYTOCHROME_B5_2"/>
    <property type="match status" value="1"/>
</dbReference>
<gene>
    <name evidence="8" type="ORF">FGO68_gene9667</name>
</gene>
<evidence type="ECO:0000313" key="8">
    <source>
        <dbReference type="EMBL" id="TNV83019.1"/>
    </source>
</evidence>
<dbReference type="CDD" id="cd09631">
    <property type="entry name" value="DOMON_DOH"/>
    <property type="match status" value="1"/>
</dbReference>
<dbReference type="PANTHER" id="PTHR15422:SF24">
    <property type="entry name" value="DOMON RELATED DOMAIN-CONTAINING PROTEIN"/>
    <property type="match status" value="1"/>
</dbReference>
<dbReference type="Pfam" id="PF03351">
    <property type="entry name" value="DOMON"/>
    <property type="match status" value="1"/>
</dbReference>
<dbReference type="EMBL" id="RRYP01004254">
    <property type="protein sequence ID" value="TNV83019.1"/>
    <property type="molecule type" value="Genomic_DNA"/>
</dbReference>
<comment type="cofactor">
    <cofactor evidence="1">
        <name>heme b</name>
        <dbReference type="ChEBI" id="CHEBI:60344"/>
    </cofactor>
</comment>
<feature type="transmembrane region" description="Helical" evidence="6">
    <location>
        <begin position="257"/>
        <end position="275"/>
    </location>
</feature>
<dbReference type="InterPro" id="IPR045266">
    <property type="entry name" value="DOH_DOMON"/>
</dbReference>
<feature type="domain" description="Cytochrome b5 heme-binding" evidence="7">
    <location>
        <begin position="327"/>
        <end position="416"/>
    </location>
</feature>
<dbReference type="Gene3D" id="3.10.120.10">
    <property type="entry name" value="Cytochrome b5-like heme/steroid binding domain"/>
    <property type="match status" value="1"/>
</dbReference>
<evidence type="ECO:0000256" key="3">
    <source>
        <dbReference type="ARBA" id="ARBA00022617"/>
    </source>
</evidence>
<dbReference type="InterPro" id="IPR045150">
    <property type="entry name" value="CYB561D1/2"/>
</dbReference>
<protein>
    <recommendedName>
        <fullName evidence="7">Cytochrome b5 heme-binding domain-containing protein</fullName>
    </recommendedName>
</protein>
<dbReference type="InterPro" id="IPR018506">
    <property type="entry name" value="Cyt_B5_heme-BS"/>
</dbReference>
<evidence type="ECO:0000256" key="6">
    <source>
        <dbReference type="SAM" id="Phobius"/>
    </source>
</evidence>
<evidence type="ECO:0000256" key="5">
    <source>
        <dbReference type="ARBA" id="ARBA00023004"/>
    </source>
</evidence>
<reference evidence="8" key="1">
    <citation type="submission" date="2019-06" db="EMBL/GenBank/DDBJ databases">
        <authorList>
            <person name="Zheng W."/>
        </authorList>
    </citation>
    <scope>NUCLEOTIDE SEQUENCE</scope>
    <source>
        <strain evidence="8">QDHG01</strain>
    </source>
</reference>
<dbReference type="CDD" id="cd08760">
    <property type="entry name" value="Cyt_b561_FRRS1_like"/>
    <property type="match status" value="1"/>
</dbReference>